<reference evidence="1" key="1">
    <citation type="submission" date="2020-08" db="EMBL/GenBank/DDBJ databases">
        <title>Multicomponent nature underlies the extraordinary mechanical properties of spider dragline silk.</title>
        <authorList>
            <person name="Kono N."/>
            <person name="Nakamura H."/>
            <person name="Mori M."/>
            <person name="Yoshida Y."/>
            <person name="Ohtoshi R."/>
            <person name="Malay A.D."/>
            <person name="Moran D.A.P."/>
            <person name="Tomita M."/>
            <person name="Numata K."/>
            <person name="Arakawa K."/>
        </authorList>
    </citation>
    <scope>NUCLEOTIDE SEQUENCE</scope>
</reference>
<organism evidence="1 2">
    <name type="scientific">Trichonephila inaurata madagascariensis</name>
    <dbReference type="NCBI Taxonomy" id="2747483"/>
    <lineage>
        <taxon>Eukaryota</taxon>
        <taxon>Metazoa</taxon>
        <taxon>Ecdysozoa</taxon>
        <taxon>Arthropoda</taxon>
        <taxon>Chelicerata</taxon>
        <taxon>Arachnida</taxon>
        <taxon>Araneae</taxon>
        <taxon>Araneomorphae</taxon>
        <taxon>Entelegynae</taxon>
        <taxon>Araneoidea</taxon>
        <taxon>Nephilidae</taxon>
        <taxon>Trichonephila</taxon>
        <taxon>Trichonephila inaurata</taxon>
    </lineage>
</organism>
<keyword evidence="2" id="KW-1185">Reference proteome</keyword>
<comment type="caution">
    <text evidence="1">The sequence shown here is derived from an EMBL/GenBank/DDBJ whole genome shotgun (WGS) entry which is preliminary data.</text>
</comment>
<sequence length="88" mass="10093">MHTHTRVKGGKFDGWSQVTPLSALGGLQLRLRKPKRQHRKFISCIIRLLVFSLDVPHPRTTLRFGLRDVAENEQWEDCGEMLGAFCFG</sequence>
<accession>A0A8X6ILR8</accession>
<dbReference type="EMBL" id="BMAV01026528">
    <property type="protein sequence ID" value="GFS51161.1"/>
    <property type="molecule type" value="Genomic_DNA"/>
</dbReference>
<name>A0A8X6ILR8_9ARAC</name>
<dbReference type="Proteomes" id="UP000886998">
    <property type="component" value="Unassembled WGS sequence"/>
</dbReference>
<evidence type="ECO:0000313" key="2">
    <source>
        <dbReference type="Proteomes" id="UP000886998"/>
    </source>
</evidence>
<proteinExistence type="predicted"/>
<dbReference type="AlphaFoldDB" id="A0A8X6ILR8"/>
<gene>
    <name evidence="1" type="ORF">TNIN_24701</name>
</gene>
<protein>
    <submittedName>
        <fullName evidence="1">Uncharacterized protein</fullName>
    </submittedName>
</protein>
<evidence type="ECO:0000313" key="1">
    <source>
        <dbReference type="EMBL" id="GFS51161.1"/>
    </source>
</evidence>